<dbReference type="Pfam" id="PF13193">
    <property type="entry name" value="AMP-binding_C"/>
    <property type="match status" value="1"/>
</dbReference>
<sequence length="573" mass="62328">MLLRCKTMAPLWNIARKAVTRKTPVIRLSTNALSGTERVRLQSTYIVKSEVPDLELPSGNLIHTVFEKASQFGSKTALECALSGRSYTYNQVLEGISKWAGFLTTLGIKKGDVIAINMPNSPEYPIVLFGSSSVGVIVTPVNPRYTAEELVRQLKDSGAKLLVGDASVEGAILDGLKEYKTPLHVIMNGTSRVPGALNLTDILNDATIPYMDAMQVNAKDIAMMPYSSGTTGLPKGVALSHGALSSNVKMLMHEHFCRAKDSTDTKQLAFATILPFYHVSGLLIQLMIGLAKGTKLLTMPAFEPNTYINCISKNKVEYLHLVPPLLNFLIHSPLATAETLSSVTTIGIGAAPVSPSATQALKKKLQRDVFLQEMYGMTEVLGTNSVPANEERIGTSGKLLPNVMAKIVDTLTGELIPSTSKGELCVKTPSMMTSYLNNEEATADTIDSEGWLHTGDVGYFDEDGFLKIVDRSKELIKVKGLQVSPSELEDIIRQHEQVLDVGVLGVPDDRSGEVPRAYVVTKNKILEKDIHSFIDTRVAPHKKLTGGVVFIDQLPKTPTGKLLRRELKKLAMG</sequence>
<evidence type="ECO:0000256" key="1">
    <source>
        <dbReference type="ARBA" id="ARBA00004275"/>
    </source>
</evidence>
<feature type="domain" description="AMP-binding enzyme C-terminal" evidence="5">
    <location>
        <begin position="487"/>
        <end position="561"/>
    </location>
</feature>
<reference evidence="6 7" key="1">
    <citation type="submission" date="2023-11" db="EMBL/GenBank/DDBJ databases">
        <title>Halocaridina rubra genome assembly.</title>
        <authorList>
            <person name="Smith C."/>
        </authorList>
    </citation>
    <scope>NUCLEOTIDE SEQUENCE [LARGE SCALE GENOMIC DNA]</scope>
    <source>
        <strain evidence="6">EP-1</strain>
        <tissue evidence="6">Whole</tissue>
    </source>
</reference>
<dbReference type="FunFam" id="3.30.300.30:FF:000007">
    <property type="entry name" value="4-coumarate--CoA ligase 2"/>
    <property type="match status" value="1"/>
</dbReference>
<evidence type="ECO:0000259" key="4">
    <source>
        <dbReference type="Pfam" id="PF00501"/>
    </source>
</evidence>
<dbReference type="Gene3D" id="3.30.300.30">
    <property type="match status" value="1"/>
</dbReference>
<dbReference type="AlphaFoldDB" id="A0AAN9A0K7"/>
<dbReference type="GO" id="GO:0004467">
    <property type="term" value="F:long-chain fatty acid-CoA ligase activity"/>
    <property type="evidence" value="ECO:0007669"/>
    <property type="project" value="TreeGrafter"/>
</dbReference>
<evidence type="ECO:0000259" key="5">
    <source>
        <dbReference type="Pfam" id="PF13193"/>
    </source>
</evidence>
<evidence type="ECO:0000313" key="6">
    <source>
        <dbReference type="EMBL" id="KAK7067855.1"/>
    </source>
</evidence>
<comment type="caution">
    <text evidence="6">The sequence shown here is derived from an EMBL/GenBank/DDBJ whole genome shotgun (WGS) entry which is preliminary data.</text>
</comment>
<dbReference type="InterPro" id="IPR000873">
    <property type="entry name" value="AMP-dep_synth/lig_dom"/>
</dbReference>
<dbReference type="CDD" id="cd05911">
    <property type="entry name" value="Firefly_Luc_like"/>
    <property type="match status" value="1"/>
</dbReference>
<dbReference type="Pfam" id="PF00501">
    <property type="entry name" value="AMP-binding"/>
    <property type="match status" value="1"/>
</dbReference>
<proteinExistence type="inferred from homology"/>
<dbReference type="InterPro" id="IPR025110">
    <property type="entry name" value="AMP-bd_C"/>
</dbReference>
<keyword evidence="7" id="KW-1185">Reference proteome</keyword>
<organism evidence="6 7">
    <name type="scientific">Halocaridina rubra</name>
    <name type="common">Hawaiian red shrimp</name>
    <dbReference type="NCBI Taxonomy" id="373956"/>
    <lineage>
        <taxon>Eukaryota</taxon>
        <taxon>Metazoa</taxon>
        <taxon>Ecdysozoa</taxon>
        <taxon>Arthropoda</taxon>
        <taxon>Crustacea</taxon>
        <taxon>Multicrustacea</taxon>
        <taxon>Malacostraca</taxon>
        <taxon>Eumalacostraca</taxon>
        <taxon>Eucarida</taxon>
        <taxon>Decapoda</taxon>
        <taxon>Pleocyemata</taxon>
        <taxon>Caridea</taxon>
        <taxon>Atyoidea</taxon>
        <taxon>Atyidae</taxon>
        <taxon>Halocaridina</taxon>
    </lineage>
</organism>
<name>A0AAN9A0K7_HALRR</name>
<evidence type="ECO:0008006" key="8">
    <source>
        <dbReference type="Google" id="ProtNLM"/>
    </source>
</evidence>
<dbReference type="PANTHER" id="PTHR24096">
    <property type="entry name" value="LONG-CHAIN-FATTY-ACID--COA LIGASE"/>
    <property type="match status" value="1"/>
</dbReference>
<dbReference type="Proteomes" id="UP001381693">
    <property type="component" value="Unassembled WGS sequence"/>
</dbReference>
<comment type="similarity">
    <text evidence="2">Belongs to the ATP-dependent AMP-binding enzyme family.</text>
</comment>
<evidence type="ECO:0000256" key="3">
    <source>
        <dbReference type="ARBA" id="ARBA00023140"/>
    </source>
</evidence>
<feature type="domain" description="AMP-dependent synthetase/ligase" evidence="4">
    <location>
        <begin position="66"/>
        <end position="436"/>
    </location>
</feature>
<dbReference type="GO" id="GO:0046949">
    <property type="term" value="P:fatty-acyl-CoA biosynthetic process"/>
    <property type="evidence" value="ECO:0007669"/>
    <property type="project" value="TreeGrafter"/>
</dbReference>
<dbReference type="PANTHER" id="PTHR24096:SF394">
    <property type="entry name" value="LUCIFERIN 4-MONOOXYGENASE"/>
    <property type="match status" value="1"/>
</dbReference>
<evidence type="ECO:0000256" key="2">
    <source>
        <dbReference type="ARBA" id="ARBA00006432"/>
    </source>
</evidence>
<evidence type="ECO:0000313" key="7">
    <source>
        <dbReference type="Proteomes" id="UP001381693"/>
    </source>
</evidence>
<dbReference type="GO" id="GO:0005777">
    <property type="term" value="C:peroxisome"/>
    <property type="evidence" value="ECO:0007669"/>
    <property type="project" value="UniProtKB-SubCell"/>
</dbReference>
<dbReference type="Gene3D" id="3.40.50.12780">
    <property type="entry name" value="N-terminal domain of ligase-like"/>
    <property type="match status" value="1"/>
</dbReference>
<dbReference type="InterPro" id="IPR020845">
    <property type="entry name" value="AMP-binding_CS"/>
</dbReference>
<comment type="subcellular location">
    <subcellularLocation>
        <location evidence="1">Peroxisome</location>
    </subcellularLocation>
</comment>
<dbReference type="EMBL" id="JAXCGZ010017637">
    <property type="protein sequence ID" value="KAK7067855.1"/>
    <property type="molecule type" value="Genomic_DNA"/>
</dbReference>
<dbReference type="SUPFAM" id="SSF56801">
    <property type="entry name" value="Acetyl-CoA synthetase-like"/>
    <property type="match status" value="1"/>
</dbReference>
<keyword evidence="3" id="KW-0576">Peroxisome</keyword>
<accession>A0AAN9A0K7</accession>
<dbReference type="InterPro" id="IPR042099">
    <property type="entry name" value="ANL_N_sf"/>
</dbReference>
<dbReference type="InterPro" id="IPR045851">
    <property type="entry name" value="AMP-bd_C_sf"/>
</dbReference>
<gene>
    <name evidence="6" type="ORF">SK128_024644</name>
</gene>
<dbReference type="PROSITE" id="PS00455">
    <property type="entry name" value="AMP_BINDING"/>
    <property type="match status" value="1"/>
</dbReference>
<protein>
    <recommendedName>
        <fullName evidence="8">4-coumarate--CoA ligase</fullName>
    </recommendedName>
</protein>